<accession>A0A139ABX8</accession>
<protein>
    <submittedName>
        <fullName evidence="1">Uncharacterized protein</fullName>
    </submittedName>
</protein>
<evidence type="ECO:0000313" key="1">
    <source>
        <dbReference type="EMBL" id="KXS13923.1"/>
    </source>
</evidence>
<proteinExistence type="predicted"/>
<sequence length="194" mass="21338">MDHVVAVETVHSASNPQQLRANCSSFRDATKGRRYHLTRRTLSTLCVALIYLQQSPFRKNGDAVKKHTRSMPSQDHVVMPAPNSGHTLRWSLSLHQVSTSCTNALRCALMLGSNTCGWKIFDGDTRDASEFALEDLAAVPVAHGGFGEFDGGAACPPRVVTEEIFENVDWLAHHPLDPPQTLASRLSRPQSGHR</sequence>
<name>A0A139ABX8_GONPJ</name>
<organism evidence="1 2">
    <name type="scientific">Gonapodya prolifera (strain JEL478)</name>
    <name type="common">Monoblepharis prolifera</name>
    <dbReference type="NCBI Taxonomy" id="1344416"/>
    <lineage>
        <taxon>Eukaryota</taxon>
        <taxon>Fungi</taxon>
        <taxon>Fungi incertae sedis</taxon>
        <taxon>Chytridiomycota</taxon>
        <taxon>Chytridiomycota incertae sedis</taxon>
        <taxon>Monoblepharidomycetes</taxon>
        <taxon>Monoblepharidales</taxon>
        <taxon>Gonapodyaceae</taxon>
        <taxon>Gonapodya</taxon>
    </lineage>
</organism>
<gene>
    <name evidence="1" type="ORF">M427DRAFT_359919</name>
</gene>
<dbReference type="EMBL" id="KQ965773">
    <property type="protein sequence ID" value="KXS13923.1"/>
    <property type="molecule type" value="Genomic_DNA"/>
</dbReference>
<dbReference type="Proteomes" id="UP000070544">
    <property type="component" value="Unassembled WGS sequence"/>
</dbReference>
<reference evidence="1 2" key="1">
    <citation type="journal article" date="2015" name="Genome Biol. Evol.">
        <title>Phylogenomic analyses indicate that early fungi evolved digesting cell walls of algal ancestors of land plants.</title>
        <authorList>
            <person name="Chang Y."/>
            <person name="Wang S."/>
            <person name="Sekimoto S."/>
            <person name="Aerts A.L."/>
            <person name="Choi C."/>
            <person name="Clum A."/>
            <person name="LaButti K.M."/>
            <person name="Lindquist E.A."/>
            <person name="Yee Ngan C."/>
            <person name="Ohm R.A."/>
            <person name="Salamov A.A."/>
            <person name="Grigoriev I.V."/>
            <person name="Spatafora J.W."/>
            <person name="Berbee M.L."/>
        </authorList>
    </citation>
    <scope>NUCLEOTIDE SEQUENCE [LARGE SCALE GENOMIC DNA]</scope>
    <source>
        <strain evidence="1 2">JEL478</strain>
    </source>
</reference>
<dbReference type="AlphaFoldDB" id="A0A139ABX8"/>
<evidence type="ECO:0000313" key="2">
    <source>
        <dbReference type="Proteomes" id="UP000070544"/>
    </source>
</evidence>
<keyword evidence="2" id="KW-1185">Reference proteome</keyword>